<accession>A0A6L2NWD7</accession>
<reference evidence="2" key="1">
    <citation type="journal article" date="2019" name="Sci. Rep.">
        <title>Draft genome of Tanacetum cinerariifolium, the natural source of mosquito coil.</title>
        <authorList>
            <person name="Yamashiro T."/>
            <person name="Shiraishi A."/>
            <person name="Satake H."/>
            <person name="Nakayama K."/>
        </authorList>
    </citation>
    <scope>NUCLEOTIDE SEQUENCE</scope>
</reference>
<proteinExistence type="predicted"/>
<protein>
    <recommendedName>
        <fullName evidence="3">DUF4283 domain-containing protein</fullName>
    </recommendedName>
</protein>
<evidence type="ECO:0000256" key="1">
    <source>
        <dbReference type="SAM" id="MobiDB-lite"/>
    </source>
</evidence>
<gene>
    <name evidence="2" type="ORF">Tci_060882</name>
</gene>
<evidence type="ECO:0008006" key="3">
    <source>
        <dbReference type="Google" id="ProtNLM"/>
    </source>
</evidence>
<comment type="caution">
    <text evidence="2">The sequence shown here is derived from an EMBL/GenBank/DDBJ whole genome shotgun (WGS) entry which is preliminary data.</text>
</comment>
<feature type="region of interest" description="Disordered" evidence="1">
    <location>
        <begin position="205"/>
        <end position="229"/>
    </location>
</feature>
<evidence type="ECO:0000313" key="2">
    <source>
        <dbReference type="EMBL" id="GEU88904.1"/>
    </source>
</evidence>
<dbReference type="EMBL" id="BKCJ010009848">
    <property type="protein sequence ID" value="GEU88904.1"/>
    <property type="molecule type" value="Genomic_DNA"/>
</dbReference>
<dbReference type="AlphaFoldDB" id="A0A6L2NWD7"/>
<organism evidence="2">
    <name type="scientific">Tanacetum cinerariifolium</name>
    <name type="common">Dalmatian daisy</name>
    <name type="synonym">Chrysanthemum cinerariifolium</name>
    <dbReference type="NCBI Taxonomy" id="118510"/>
    <lineage>
        <taxon>Eukaryota</taxon>
        <taxon>Viridiplantae</taxon>
        <taxon>Streptophyta</taxon>
        <taxon>Embryophyta</taxon>
        <taxon>Tracheophyta</taxon>
        <taxon>Spermatophyta</taxon>
        <taxon>Magnoliopsida</taxon>
        <taxon>eudicotyledons</taxon>
        <taxon>Gunneridae</taxon>
        <taxon>Pentapetalae</taxon>
        <taxon>asterids</taxon>
        <taxon>campanulids</taxon>
        <taxon>Asterales</taxon>
        <taxon>Asteraceae</taxon>
        <taxon>Asteroideae</taxon>
        <taxon>Anthemideae</taxon>
        <taxon>Anthemidinae</taxon>
        <taxon>Tanacetum</taxon>
    </lineage>
</organism>
<name>A0A6L2NWD7_TANCI</name>
<sequence length="244" mass="27002">METGFFITKRRWSGKGVKEKEGIIDAPVTVIGGMDSALVLNLGDNFGKESEGLNSSPTGIALSPSVLFATLVKDVVVFKESVCVVNERLNNTVYSFLGKCVAYPVVENYIKNIWSKFRLIKSMMIKDMFFFKFRSKDGIESMLENGSWASYARAMVKLQADVELKDTIVLLFLNLLNLKKPSQAIRGITVVSKPKSNFIYRPVQSTKKTDKAPAKPKVTKGTNATTSTSNSFDALNTLVDEDDC</sequence>